<name>A0A2C5ZMQ7_9HYPO</name>
<evidence type="ECO:0000256" key="1">
    <source>
        <dbReference type="SAM" id="MobiDB-lite"/>
    </source>
</evidence>
<protein>
    <submittedName>
        <fullName evidence="2">Uncharacterized protein</fullName>
    </submittedName>
</protein>
<accession>A0A2C5ZMQ7</accession>
<evidence type="ECO:0000313" key="2">
    <source>
        <dbReference type="EMBL" id="PHH83305.1"/>
    </source>
</evidence>
<dbReference type="Proteomes" id="UP000224854">
    <property type="component" value="Unassembled WGS sequence"/>
</dbReference>
<proteinExistence type="predicted"/>
<dbReference type="EMBL" id="NJEU01000018">
    <property type="protein sequence ID" value="PHH83305.1"/>
    <property type="molecule type" value="Genomic_DNA"/>
</dbReference>
<keyword evidence="3" id="KW-1185">Reference proteome</keyword>
<feature type="region of interest" description="Disordered" evidence="1">
    <location>
        <begin position="125"/>
        <end position="145"/>
    </location>
</feature>
<feature type="compositionally biased region" description="Polar residues" evidence="1">
    <location>
        <begin position="127"/>
        <end position="145"/>
    </location>
</feature>
<organism evidence="2 3">
    <name type="scientific">Ophiocordyceps australis</name>
    <dbReference type="NCBI Taxonomy" id="1399860"/>
    <lineage>
        <taxon>Eukaryota</taxon>
        <taxon>Fungi</taxon>
        <taxon>Dikarya</taxon>
        <taxon>Ascomycota</taxon>
        <taxon>Pezizomycotina</taxon>
        <taxon>Sordariomycetes</taxon>
        <taxon>Hypocreomycetidae</taxon>
        <taxon>Hypocreales</taxon>
        <taxon>Ophiocordycipitaceae</taxon>
        <taxon>Ophiocordyceps</taxon>
    </lineage>
</organism>
<comment type="caution">
    <text evidence="2">The sequence shown here is derived from an EMBL/GenBank/DDBJ whole genome shotgun (WGS) entry which is preliminary data.</text>
</comment>
<evidence type="ECO:0000313" key="3">
    <source>
        <dbReference type="Proteomes" id="UP000224854"/>
    </source>
</evidence>
<sequence>MEQTWSRHHRTRGWLAGQTGSARMRSPAASAFCSSVAVLFVLGESTATWNFCACRAAGSQFAIVVRLGSLALSLGLQIILLGPARPEPYAVISHVPDTTSRHVLARAIPAWALSANPTAAAAELLGSSPSRDPSLRGSQSLGEAL</sequence>
<dbReference type="AlphaFoldDB" id="A0A2C5ZMQ7"/>
<gene>
    <name evidence="2" type="ORF">CDD82_2275</name>
</gene>
<reference evidence="2 3" key="1">
    <citation type="submission" date="2017-06" db="EMBL/GenBank/DDBJ databases">
        <title>Ant-infecting Ophiocordyceps genomes reveal a high diversity of potential behavioral manipulation genes and a possible major role for enterotoxins.</title>
        <authorList>
            <person name="De Bekker C."/>
            <person name="Evans H.C."/>
            <person name="Brachmann A."/>
            <person name="Hughes D.P."/>
        </authorList>
    </citation>
    <scope>NUCLEOTIDE SEQUENCE [LARGE SCALE GENOMIC DNA]</scope>
    <source>
        <strain evidence="2 3">1348a</strain>
    </source>
</reference>